<keyword evidence="3" id="KW-1185">Reference proteome</keyword>
<dbReference type="RefSeq" id="WP_264139514.1">
    <property type="nucleotide sequence ID" value="NZ_JAOYOD010000001.1"/>
</dbReference>
<evidence type="ECO:0000313" key="3">
    <source>
        <dbReference type="Proteomes" id="UP001300692"/>
    </source>
</evidence>
<feature type="transmembrane region" description="Helical" evidence="1">
    <location>
        <begin position="681"/>
        <end position="700"/>
    </location>
</feature>
<dbReference type="Gene3D" id="3.30.450.20">
    <property type="entry name" value="PAS domain"/>
    <property type="match status" value="2"/>
</dbReference>
<gene>
    <name evidence="2" type="ORF">N7U62_18230</name>
</gene>
<organism evidence="2 3">
    <name type="scientific">Reichenbachiella ulvae</name>
    <dbReference type="NCBI Taxonomy" id="2980104"/>
    <lineage>
        <taxon>Bacteria</taxon>
        <taxon>Pseudomonadati</taxon>
        <taxon>Bacteroidota</taxon>
        <taxon>Cytophagia</taxon>
        <taxon>Cytophagales</taxon>
        <taxon>Reichenbachiellaceae</taxon>
        <taxon>Reichenbachiella</taxon>
    </lineage>
</organism>
<reference evidence="2 3" key="1">
    <citation type="submission" date="2022-10" db="EMBL/GenBank/DDBJ databases">
        <title>Comparative genomics and taxonomic characterization of three novel marine species of genus Reichenbachiella exhibiting antioxidant and polysaccharide degradation activities.</title>
        <authorList>
            <person name="Muhammad N."/>
            <person name="Lee Y.-J."/>
            <person name="Ko J."/>
            <person name="Kim S.-G."/>
        </authorList>
    </citation>
    <scope>NUCLEOTIDE SEQUENCE [LARGE SCALE GENOMIC DNA]</scope>
    <source>
        <strain evidence="2 3">ABR2-5</strain>
    </source>
</reference>
<dbReference type="Proteomes" id="UP001300692">
    <property type="component" value="Unassembled WGS sequence"/>
</dbReference>
<evidence type="ECO:0000256" key="1">
    <source>
        <dbReference type="SAM" id="Phobius"/>
    </source>
</evidence>
<keyword evidence="1" id="KW-1133">Transmembrane helix</keyword>
<feature type="transmembrane region" description="Helical" evidence="1">
    <location>
        <begin position="6"/>
        <end position="26"/>
    </location>
</feature>
<name>A0ABT3CY57_9BACT</name>
<accession>A0ABT3CY57</accession>
<dbReference type="CDD" id="cd12913">
    <property type="entry name" value="PDC1_MCP_like"/>
    <property type="match status" value="1"/>
</dbReference>
<feature type="transmembrane region" description="Helical" evidence="1">
    <location>
        <begin position="639"/>
        <end position="661"/>
    </location>
</feature>
<sequence length="701" mass="80708">MKSKLIVLLLIGIFGLISVYFIYGYWSSKNERVNKSITEGNKAIKTVTNDLDSILNNVTNRGQRIKDLVSTHSLSQEEIVELVKKESRDSYYIQGITIAYGHQLSEEDSLFDFAPFYDKRRGRVIFLENRYDYTIDSIESNHWFTVPFNSKKTIWSEPYLATAANLVVADYGIPFYDAENTQVAGVISLTLDLKKIADRIDSLVLGHTGMGMLVSKEGSFIAHPYPEFILEQTLNEVAEDIGIQSDLDKIYSSKSGQLSYSRTSGQSGYTFFATIPHCEWKALIVFNTSDLLGNTVATERKIVYVGLSLSTLLFLFFVYYLLGAELTITRKLWLGSIASSLLIVVNIVLMWNINLSNTTFRLDENEINIETRTELEGFVRKENQKARTLGMDQLIPVQTGIFIEEFEFLDSYTVAIRGQVWQKWPVHLGKFFDAGFRFPQEALTGLKKLEKISIEEEKKYTKHVWAFRLNLKMGLDYSRYPFDVRDINIEIMYPDPESGILLVPDLESYSDTAPHSKPGINSDIYFRDSKLVASNFSFEIVNFQEHFGHQRFKGLNSYPIMNFNINLKRRLLNVMVTNIIPILVVASMIFLIFYSTTRDKEDKSGVSMMGVVQSCAGFFFVLLVAHIDLRRRLSTPELTYIETFYLTMYVIMAILAINVVTFTKTDRYPWLLYKDNLIVKISYWPVLLFSWMFITQIIFYF</sequence>
<keyword evidence="1" id="KW-0812">Transmembrane</keyword>
<feature type="transmembrane region" description="Helical" evidence="1">
    <location>
        <begin position="606"/>
        <end position="627"/>
    </location>
</feature>
<dbReference type="CDD" id="cd12912">
    <property type="entry name" value="PDC2_MCP_like"/>
    <property type="match status" value="1"/>
</dbReference>
<keyword evidence="1" id="KW-0472">Membrane</keyword>
<dbReference type="Pfam" id="PF22673">
    <property type="entry name" value="MCP-like_PDC_1"/>
    <property type="match status" value="1"/>
</dbReference>
<evidence type="ECO:0000313" key="2">
    <source>
        <dbReference type="EMBL" id="MCV9388630.1"/>
    </source>
</evidence>
<protein>
    <submittedName>
        <fullName evidence="2">Cache domain-containing protein</fullName>
    </submittedName>
</protein>
<feature type="transmembrane region" description="Helical" evidence="1">
    <location>
        <begin position="571"/>
        <end position="594"/>
    </location>
</feature>
<comment type="caution">
    <text evidence="2">The sequence shown here is derived from an EMBL/GenBank/DDBJ whole genome shotgun (WGS) entry which is preliminary data.</text>
</comment>
<proteinExistence type="predicted"/>
<dbReference type="EMBL" id="JAOYOD010000001">
    <property type="protein sequence ID" value="MCV9388630.1"/>
    <property type="molecule type" value="Genomic_DNA"/>
</dbReference>
<feature type="transmembrane region" description="Helical" evidence="1">
    <location>
        <begin position="333"/>
        <end position="353"/>
    </location>
</feature>
<feature type="transmembrane region" description="Helical" evidence="1">
    <location>
        <begin position="302"/>
        <end position="321"/>
    </location>
</feature>